<dbReference type="CDD" id="cd00371">
    <property type="entry name" value="HMA"/>
    <property type="match status" value="1"/>
</dbReference>
<dbReference type="NCBIfam" id="TIGR01525">
    <property type="entry name" value="ATPase-IB_hvy"/>
    <property type="match status" value="1"/>
</dbReference>
<feature type="transmembrane region" description="Helical" evidence="15">
    <location>
        <begin position="465"/>
        <end position="490"/>
    </location>
</feature>
<dbReference type="InterPro" id="IPR023214">
    <property type="entry name" value="HAD_sf"/>
</dbReference>
<feature type="transmembrane region" description="Helical" evidence="15">
    <location>
        <begin position="186"/>
        <end position="206"/>
    </location>
</feature>
<feature type="transmembrane region" description="Helical" evidence="15">
    <location>
        <begin position="433"/>
        <end position="453"/>
    </location>
</feature>
<dbReference type="NCBIfam" id="TIGR01511">
    <property type="entry name" value="ATPase-IB1_Cu"/>
    <property type="match status" value="1"/>
</dbReference>
<dbReference type="GO" id="GO:0005524">
    <property type="term" value="F:ATP binding"/>
    <property type="evidence" value="ECO:0007669"/>
    <property type="project" value="UniProtKB-UniRule"/>
</dbReference>
<feature type="transmembrane region" description="Helical" evidence="15">
    <location>
        <begin position="279"/>
        <end position="297"/>
    </location>
</feature>
<evidence type="ECO:0000256" key="14">
    <source>
        <dbReference type="ARBA" id="ARBA00023136"/>
    </source>
</evidence>
<dbReference type="InterPro" id="IPR001757">
    <property type="entry name" value="P_typ_ATPase"/>
</dbReference>
<dbReference type="Gene3D" id="3.30.70.100">
    <property type="match status" value="1"/>
</dbReference>
<dbReference type="GO" id="GO:0005507">
    <property type="term" value="F:copper ion binding"/>
    <property type="evidence" value="ECO:0007669"/>
    <property type="project" value="TreeGrafter"/>
</dbReference>
<sequence length="814" mass="90702">MDAKVRSECFHCGLPIPANYHQTLEVLGKEREFCCVGCYSVAETIVSNGLTDYYKFRTEQAIRPDQELPPELVAFDEEDIQAEYRVTQKDSVTNDQSSSIILLSEPIRCSACAWLIERTLRKIPGVTGVQVNVAAQTINLQWQPEAIELSKILKRLHQLGYSALPYKPEQALAINVKQQKSWLRRLGLAGLGMMQVMMYAVGLYLGAWDDINQQHGHFLRLVSFLIATPVLFYAGFPFYFSAIQSLRQFRLNMDVPITLALFLAYGASIWAVLTQSGEVYFDSVTMFVFFLLIGRYLEFRARQQVSEKVYKGQNSLPVYAERVSCNESQGKMVSLKKLQQGDEILIRPGATVPIDGELISEQAEVNEAMLNGEFLPRQKHQGQMVMAGSVNTHQAIRLKVSGTSDNSYWAKLLSMQEAALLEKPRIGLLADTVARYFVLFILLLAATVAWYWLRHEPQEALWITLSVLVVSCPCALGLATPIAMTCGALAHNQRNVLIKGQHFLQNTSHVTDVIFDKTGTLTEGAFVVDKVELFSGLGKQEVLAIIAALESQSEHPIARAFYEYQNNEVTASDIKHHSFAGVSGSIKGDTFYFGNRQFIESCDGQFDEVESQSENSGLWLYDGQKLLAHVQLTDKVREQAKAMVMQLQTKGYRLHILSGDPSEQTEKLAKQLGIESWTNGMTPEQKLSYVKSLQSKGARVMMVGDGLNDAPVMSAADSSVAMAKASDLTRTTADAYLLSENLLDIPFILQKSRQTQSVIKQNISWALIYNAVMIPFAAMGYIPPYLAAIGMSLSSIVVVVNSLKLKREQQQVAN</sequence>
<dbReference type="InterPro" id="IPR036412">
    <property type="entry name" value="HAD-like_sf"/>
</dbReference>
<dbReference type="NCBIfam" id="TIGR01494">
    <property type="entry name" value="ATPase_P-type"/>
    <property type="match status" value="1"/>
</dbReference>
<dbReference type="InterPro" id="IPR036163">
    <property type="entry name" value="HMA_dom_sf"/>
</dbReference>
<dbReference type="GO" id="GO:0055070">
    <property type="term" value="P:copper ion homeostasis"/>
    <property type="evidence" value="ECO:0007669"/>
    <property type="project" value="TreeGrafter"/>
</dbReference>
<evidence type="ECO:0000256" key="12">
    <source>
        <dbReference type="ARBA" id="ARBA00022989"/>
    </source>
</evidence>
<dbReference type="PROSITE" id="PS50846">
    <property type="entry name" value="HMA_2"/>
    <property type="match status" value="1"/>
</dbReference>
<dbReference type="CDD" id="cd02079">
    <property type="entry name" value="P-type_ATPase_HM"/>
    <property type="match status" value="1"/>
</dbReference>
<dbReference type="SUPFAM" id="SSF81665">
    <property type="entry name" value="Calcium ATPase, transmembrane domain M"/>
    <property type="match status" value="1"/>
</dbReference>
<evidence type="ECO:0000256" key="3">
    <source>
        <dbReference type="ARBA" id="ARBA00022448"/>
    </source>
</evidence>
<keyword evidence="8 15" id="KW-0547">Nucleotide-binding</keyword>
<dbReference type="AlphaFoldDB" id="A0A2K9AGR8"/>
<dbReference type="KEGG" id="kpd:CW740_02435"/>
<dbReference type="PANTHER" id="PTHR43520:SF5">
    <property type="entry name" value="CATION-TRANSPORTING P-TYPE ATPASE-RELATED"/>
    <property type="match status" value="1"/>
</dbReference>
<evidence type="ECO:0000256" key="5">
    <source>
        <dbReference type="ARBA" id="ARBA00022553"/>
    </source>
</evidence>
<evidence type="ECO:0000256" key="2">
    <source>
        <dbReference type="ARBA" id="ARBA00006024"/>
    </source>
</evidence>
<dbReference type="SFLD" id="SFLDS00003">
    <property type="entry name" value="Haloacid_Dehalogenase"/>
    <property type="match status" value="1"/>
</dbReference>
<proteinExistence type="inferred from homology"/>
<keyword evidence="12 15" id="KW-1133">Transmembrane helix</keyword>
<dbReference type="GO" id="GO:0043682">
    <property type="term" value="F:P-type divalent copper transporter activity"/>
    <property type="evidence" value="ECO:0007669"/>
    <property type="project" value="TreeGrafter"/>
</dbReference>
<dbReference type="SUPFAM" id="SSF81660">
    <property type="entry name" value="Metal cation-transporting ATPase, ATP-binding domain N"/>
    <property type="match status" value="1"/>
</dbReference>
<keyword evidence="14 15" id="KW-0472">Membrane</keyword>
<dbReference type="SUPFAM" id="SSF56784">
    <property type="entry name" value="HAD-like"/>
    <property type="match status" value="1"/>
</dbReference>
<dbReference type="PRINTS" id="PR00119">
    <property type="entry name" value="CATATPASE"/>
</dbReference>
<dbReference type="InterPro" id="IPR006121">
    <property type="entry name" value="HMA_dom"/>
</dbReference>
<dbReference type="GO" id="GO:0005886">
    <property type="term" value="C:plasma membrane"/>
    <property type="evidence" value="ECO:0007669"/>
    <property type="project" value="UniProtKB-SubCell"/>
</dbReference>
<dbReference type="InterPro" id="IPR023299">
    <property type="entry name" value="ATPase_P-typ_cyto_dom_N"/>
</dbReference>
<comment type="similarity">
    <text evidence="2 15">Belongs to the cation transport ATPase (P-type) (TC 3.A.3) family. Type IB subfamily.</text>
</comment>
<dbReference type="SFLD" id="SFLDF00027">
    <property type="entry name" value="p-type_atpase"/>
    <property type="match status" value="1"/>
</dbReference>
<evidence type="ECO:0000256" key="7">
    <source>
        <dbReference type="ARBA" id="ARBA00022723"/>
    </source>
</evidence>
<keyword evidence="3" id="KW-0813">Transport</keyword>
<dbReference type="RefSeq" id="WP_106646034.1">
    <property type="nucleotide sequence ID" value="NZ_BMGO01000002.1"/>
</dbReference>
<keyword evidence="11" id="KW-1278">Translocase</keyword>
<dbReference type="InterPro" id="IPR059000">
    <property type="entry name" value="ATPase_P-type_domA"/>
</dbReference>
<evidence type="ECO:0000256" key="6">
    <source>
        <dbReference type="ARBA" id="ARBA00022692"/>
    </source>
</evidence>
<dbReference type="Pfam" id="PF00403">
    <property type="entry name" value="HMA"/>
    <property type="match status" value="1"/>
</dbReference>
<dbReference type="PROSITE" id="PS01229">
    <property type="entry name" value="COF_2"/>
    <property type="match status" value="1"/>
</dbReference>
<dbReference type="Gene3D" id="3.40.1110.10">
    <property type="entry name" value="Calcium-transporting ATPase, cytoplasmic domain N"/>
    <property type="match status" value="1"/>
</dbReference>
<dbReference type="SUPFAM" id="SSF81653">
    <property type="entry name" value="Calcium ATPase, transduction domain A"/>
    <property type="match status" value="1"/>
</dbReference>
<evidence type="ECO:0000256" key="15">
    <source>
        <dbReference type="RuleBase" id="RU362081"/>
    </source>
</evidence>
<keyword evidence="4 15" id="KW-1003">Cell membrane</keyword>
<keyword evidence="9 15" id="KW-0067">ATP-binding</keyword>
<name>A0A2K9AGR8_9GAMM</name>
<dbReference type="GO" id="GO:0016887">
    <property type="term" value="F:ATP hydrolysis activity"/>
    <property type="evidence" value="ECO:0007669"/>
    <property type="project" value="InterPro"/>
</dbReference>
<feature type="transmembrane region" description="Helical" evidence="15">
    <location>
        <begin position="785"/>
        <end position="803"/>
    </location>
</feature>
<keyword evidence="5" id="KW-0597">Phosphoprotein</keyword>
<evidence type="ECO:0000256" key="4">
    <source>
        <dbReference type="ARBA" id="ARBA00022475"/>
    </source>
</evidence>
<accession>A0A2K9AGR8</accession>
<dbReference type="InterPro" id="IPR044492">
    <property type="entry name" value="P_typ_ATPase_HD_dom"/>
</dbReference>
<keyword evidence="10" id="KW-0460">Magnesium</keyword>
<dbReference type="SFLD" id="SFLDG00002">
    <property type="entry name" value="C1.7:_P-type_atpase_like"/>
    <property type="match status" value="1"/>
</dbReference>
<feature type="transmembrane region" description="Helical" evidence="15">
    <location>
        <begin position="255"/>
        <end position="273"/>
    </location>
</feature>
<dbReference type="InterPro" id="IPR008250">
    <property type="entry name" value="ATPase_P-typ_transduc_dom_A_sf"/>
</dbReference>
<dbReference type="InterPro" id="IPR023298">
    <property type="entry name" value="ATPase_P-typ_TM_dom_sf"/>
</dbReference>
<dbReference type="EMBL" id="CP025120">
    <property type="protein sequence ID" value="AUD78154.1"/>
    <property type="molecule type" value="Genomic_DNA"/>
</dbReference>
<evidence type="ECO:0000256" key="11">
    <source>
        <dbReference type="ARBA" id="ARBA00022967"/>
    </source>
</evidence>
<comment type="subcellular location">
    <subcellularLocation>
        <location evidence="1">Cell membrane</location>
        <topology evidence="1">Multi-pass membrane protein</topology>
    </subcellularLocation>
</comment>
<keyword evidence="7 15" id="KW-0479">Metal-binding</keyword>
<dbReference type="Proteomes" id="UP000232693">
    <property type="component" value="Chromosome"/>
</dbReference>
<evidence type="ECO:0000256" key="13">
    <source>
        <dbReference type="ARBA" id="ARBA00023065"/>
    </source>
</evidence>
<dbReference type="Gene3D" id="2.70.150.10">
    <property type="entry name" value="Calcium-transporting ATPase, cytoplasmic transduction domain A"/>
    <property type="match status" value="1"/>
</dbReference>
<evidence type="ECO:0000256" key="10">
    <source>
        <dbReference type="ARBA" id="ARBA00022842"/>
    </source>
</evidence>
<evidence type="ECO:0000256" key="1">
    <source>
        <dbReference type="ARBA" id="ARBA00004651"/>
    </source>
</evidence>
<dbReference type="PROSITE" id="PS00154">
    <property type="entry name" value="ATPASE_E1_E2"/>
    <property type="match status" value="1"/>
</dbReference>
<organism evidence="16 17">
    <name type="scientific">Kangiella profundi</name>
    <dbReference type="NCBI Taxonomy" id="1561924"/>
    <lineage>
        <taxon>Bacteria</taxon>
        <taxon>Pseudomonadati</taxon>
        <taxon>Pseudomonadota</taxon>
        <taxon>Gammaproteobacteria</taxon>
        <taxon>Kangiellales</taxon>
        <taxon>Kangiellaceae</taxon>
        <taxon>Kangiella</taxon>
    </lineage>
</organism>
<protein>
    <submittedName>
        <fullName evidence="16">Copper-translocating P-type ATPase</fullName>
    </submittedName>
</protein>
<evidence type="ECO:0000256" key="9">
    <source>
        <dbReference type="ARBA" id="ARBA00022840"/>
    </source>
</evidence>
<feature type="transmembrane region" description="Helical" evidence="15">
    <location>
        <begin position="218"/>
        <end position="243"/>
    </location>
</feature>
<dbReference type="InterPro" id="IPR021993">
    <property type="entry name" value="ATPase-cat-bd"/>
</dbReference>
<dbReference type="InterPro" id="IPR027256">
    <property type="entry name" value="P-typ_ATPase_IB"/>
</dbReference>
<dbReference type="Pfam" id="PF12156">
    <property type="entry name" value="ATPase-cat_bd"/>
    <property type="match status" value="1"/>
</dbReference>
<dbReference type="InterPro" id="IPR018303">
    <property type="entry name" value="ATPase_P-typ_P_site"/>
</dbReference>
<keyword evidence="17" id="KW-1185">Reference proteome</keyword>
<dbReference type="PANTHER" id="PTHR43520">
    <property type="entry name" value="ATP7, ISOFORM B"/>
    <property type="match status" value="1"/>
</dbReference>
<keyword evidence="6 15" id="KW-0812">Transmembrane</keyword>
<dbReference type="Pfam" id="PF00122">
    <property type="entry name" value="E1-E2_ATPase"/>
    <property type="match status" value="1"/>
</dbReference>
<dbReference type="Pfam" id="PF00702">
    <property type="entry name" value="Hydrolase"/>
    <property type="match status" value="1"/>
</dbReference>
<dbReference type="NCBIfam" id="TIGR01512">
    <property type="entry name" value="ATPase-IB2_Cd"/>
    <property type="match status" value="1"/>
</dbReference>
<dbReference type="Gene3D" id="3.40.50.1000">
    <property type="entry name" value="HAD superfamily/HAD-like"/>
    <property type="match status" value="1"/>
</dbReference>
<reference evidence="16 17" key="1">
    <citation type="submission" date="2017-12" db="EMBL/GenBank/DDBJ databases">
        <title>Kangiella profundi FT102 completed genome.</title>
        <authorList>
            <person name="Xu J."/>
            <person name="Wang J."/>
            <person name="Lu Y."/>
        </authorList>
    </citation>
    <scope>NUCLEOTIDE SEQUENCE [LARGE SCALE GENOMIC DNA]</scope>
    <source>
        <strain evidence="16 17">FT102</strain>
    </source>
</reference>
<dbReference type="OrthoDB" id="9814270at2"/>
<evidence type="ECO:0000313" key="16">
    <source>
        <dbReference type="EMBL" id="AUD78154.1"/>
    </source>
</evidence>
<evidence type="ECO:0000313" key="17">
    <source>
        <dbReference type="Proteomes" id="UP000232693"/>
    </source>
</evidence>
<keyword evidence="13" id="KW-0406">Ion transport</keyword>
<gene>
    <name evidence="16" type="ORF">CW740_02435</name>
</gene>
<feature type="transmembrane region" description="Helical" evidence="15">
    <location>
        <begin position="762"/>
        <end position="779"/>
    </location>
</feature>
<evidence type="ECO:0000256" key="8">
    <source>
        <dbReference type="ARBA" id="ARBA00022741"/>
    </source>
</evidence>
<dbReference type="SUPFAM" id="SSF55008">
    <property type="entry name" value="HMA, heavy metal-associated domain"/>
    <property type="match status" value="1"/>
</dbReference>